<feature type="transmembrane region" description="Helical" evidence="2">
    <location>
        <begin position="51"/>
        <end position="71"/>
    </location>
</feature>
<dbReference type="EMBL" id="CAJGYM010000212">
    <property type="protein sequence ID" value="CAD6199888.1"/>
    <property type="molecule type" value="Genomic_DNA"/>
</dbReference>
<dbReference type="AlphaFoldDB" id="A0A8S1HY72"/>
<evidence type="ECO:0000256" key="1">
    <source>
        <dbReference type="SAM" id="MobiDB-lite"/>
    </source>
</evidence>
<sequence length="539" mass="60418">MAAGNDKSGRAALLPSIVATPLENGPEIHYQTLEHVWDRIGCRYPNFRRTILPLTIISFTNFFMSTWIALIGSAKTVREQPQKHMLSYATCQNNISNDSEKQMFLESTSFMHEAVPHWELSLALMFCFLSSCALQSKRTLLMTILLGNVLAMLSIRHIGKGTYVAHLFVQMATVTVHLILVTHAVESLPQRLRPAGYCFVKIGEYIAKVSAHLLMYYGMRSGWDMSFGYELTACCVKSSSVYLLAMTKTDELQAHLTDIFAEAEVGQVSVEALVDNVAFDEFEQNESVLDVYWNAVCCVPLIKEVFAVGIFAGCTQLMNEYADNAIQVQLSLNPFDMGLSSSFCGWFACVLVLACGWYCPHRRLLPVLVATPLMTFFVGTTMLITHFKNEDELLLCSDTIVKTGLLKSMLLFSVFCLVVLAEASRVIVLTYLCEYAPALVRLPVAGFVVIISSVVNGRARYEYNVRNLDLVRCLIACAIMSILVFVFNPTKSSMHTFFADLKEHSWTAVRQSLRKKRMPPAPQFPNEKTPSNEKENVKK</sequence>
<feature type="transmembrane region" description="Helical" evidence="2">
    <location>
        <begin position="365"/>
        <end position="387"/>
    </location>
</feature>
<gene>
    <name evidence="3" type="ORF">CAUJ_LOCUS15787</name>
</gene>
<comment type="caution">
    <text evidence="3">The sequence shown here is derived from an EMBL/GenBank/DDBJ whole genome shotgun (WGS) entry which is preliminary data.</text>
</comment>
<organism evidence="3 4">
    <name type="scientific">Caenorhabditis auriculariae</name>
    <dbReference type="NCBI Taxonomy" id="2777116"/>
    <lineage>
        <taxon>Eukaryota</taxon>
        <taxon>Metazoa</taxon>
        <taxon>Ecdysozoa</taxon>
        <taxon>Nematoda</taxon>
        <taxon>Chromadorea</taxon>
        <taxon>Rhabditida</taxon>
        <taxon>Rhabditina</taxon>
        <taxon>Rhabditomorpha</taxon>
        <taxon>Rhabditoidea</taxon>
        <taxon>Rhabditidae</taxon>
        <taxon>Peloderinae</taxon>
        <taxon>Caenorhabditis</taxon>
    </lineage>
</organism>
<keyword evidence="2" id="KW-0812">Transmembrane</keyword>
<name>A0A8S1HY72_9PELO</name>
<feature type="transmembrane region" description="Helical" evidence="2">
    <location>
        <begin position="438"/>
        <end position="457"/>
    </location>
</feature>
<dbReference type="OrthoDB" id="5815769at2759"/>
<feature type="transmembrane region" description="Helical" evidence="2">
    <location>
        <begin position="339"/>
        <end position="359"/>
    </location>
</feature>
<dbReference type="SUPFAM" id="SSF103473">
    <property type="entry name" value="MFS general substrate transporter"/>
    <property type="match status" value="1"/>
</dbReference>
<feature type="region of interest" description="Disordered" evidence="1">
    <location>
        <begin position="512"/>
        <end position="539"/>
    </location>
</feature>
<evidence type="ECO:0000313" key="3">
    <source>
        <dbReference type="EMBL" id="CAD6199888.1"/>
    </source>
</evidence>
<dbReference type="Proteomes" id="UP000835052">
    <property type="component" value="Unassembled WGS sequence"/>
</dbReference>
<keyword evidence="2" id="KW-0472">Membrane</keyword>
<proteinExistence type="predicted"/>
<evidence type="ECO:0000256" key="2">
    <source>
        <dbReference type="SAM" id="Phobius"/>
    </source>
</evidence>
<accession>A0A8S1HY72</accession>
<feature type="transmembrane region" description="Helical" evidence="2">
    <location>
        <begin position="115"/>
        <end position="133"/>
    </location>
</feature>
<reference evidence="3" key="1">
    <citation type="submission" date="2020-10" db="EMBL/GenBank/DDBJ databases">
        <authorList>
            <person name="Kikuchi T."/>
        </authorList>
    </citation>
    <scope>NUCLEOTIDE SEQUENCE</scope>
    <source>
        <strain evidence="3">NKZ352</strain>
    </source>
</reference>
<protein>
    <submittedName>
        <fullName evidence="3">Uncharacterized protein</fullName>
    </submittedName>
</protein>
<feature type="transmembrane region" description="Helical" evidence="2">
    <location>
        <begin position="408"/>
        <end position="432"/>
    </location>
</feature>
<evidence type="ECO:0000313" key="4">
    <source>
        <dbReference type="Proteomes" id="UP000835052"/>
    </source>
</evidence>
<feature type="transmembrane region" description="Helical" evidence="2">
    <location>
        <begin position="140"/>
        <end position="158"/>
    </location>
</feature>
<feature type="transmembrane region" description="Helical" evidence="2">
    <location>
        <begin position="469"/>
        <end position="487"/>
    </location>
</feature>
<dbReference type="InterPro" id="IPR036259">
    <property type="entry name" value="MFS_trans_sf"/>
</dbReference>
<keyword evidence="2" id="KW-1133">Transmembrane helix</keyword>
<feature type="compositionally biased region" description="Basic and acidic residues" evidence="1">
    <location>
        <begin position="530"/>
        <end position="539"/>
    </location>
</feature>
<feature type="transmembrane region" description="Helical" evidence="2">
    <location>
        <begin position="164"/>
        <end position="185"/>
    </location>
</feature>
<keyword evidence="4" id="KW-1185">Reference proteome</keyword>